<feature type="domain" description="NADPH-dependent FMN reductase-like" evidence="3">
    <location>
        <begin position="1"/>
        <end position="158"/>
    </location>
</feature>
<dbReference type="EMBL" id="FXUF01000009">
    <property type="protein sequence ID" value="SMP61466.1"/>
    <property type="molecule type" value="Genomic_DNA"/>
</dbReference>
<dbReference type="InterPro" id="IPR005025">
    <property type="entry name" value="FMN_Rdtase-like_dom"/>
</dbReference>
<dbReference type="GO" id="GO:0016491">
    <property type="term" value="F:oxidoreductase activity"/>
    <property type="evidence" value="ECO:0007669"/>
    <property type="project" value="InterPro"/>
</dbReference>
<evidence type="ECO:0000256" key="2">
    <source>
        <dbReference type="ARBA" id="ARBA00022643"/>
    </source>
</evidence>
<evidence type="ECO:0000259" key="3">
    <source>
        <dbReference type="Pfam" id="PF03358"/>
    </source>
</evidence>
<comment type="caution">
    <text evidence="4">The sequence shown here is derived from an EMBL/GenBank/DDBJ whole genome shotgun (WGS) entry which is preliminary data.</text>
</comment>
<dbReference type="Proteomes" id="UP001158066">
    <property type="component" value="Unassembled WGS sequence"/>
</dbReference>
<dbReference type="Gene3D" id="3.40.50.360">
    <property type="match status" value="1"/>
</dbReference>
<dbReference type="InterPro" id="IPR051796">
    <property type="entry name" value="ISF_SsuE-like"/>
</dbReference>
<evidence type="ECO:0000313" key="5">
    <source>
        <dbReference type="Proteomes" id="UP001158066"/>
    </source>
</evidence>
<keyword evidence="1" id="KW-0285">Flavoprotein</keyword>
<reference evidence="4" key="1">
    <citation type="submission" date="2017-05" db="EMBL/GenBank/DDBJ databases">
        <authorList>
            <person name="Varghese N."/>
            <person name="Submissions S."/>
        </authorList>
    </citation>
    <scope>NUCLEOTIDE SEQUENCE</scope>
    <source>
        <strain evidence="4">Su22</strain>
    </source>
</reference>
<dbReference type="InterPro" id="IPR029039">
    <property type="entry name" value="Flavoprotein-like_sf"/>
</dbReference>
<dbReference type="PANTHER" id="PTHR43278">
    <property type="entry name" value="NAD(P)H-DEPENDENT FMN-CONTAINING OXIDOREDUCTASE YWQN-RELATED"/>
    <property type="match status" value="1"/>
</dbReference>
<dbReference type="PANTHER" id="PTHR43278:SF4">
    <property type="entry name" value="NAD(P)H-DEPENDENT FMN-CONTAINING OXIDOREDUCTASE YWQN-RELATED"/>
    <property type="match status" value="1"/>
</dbReference>
<keyword evidence="5" id="KW-1185">Reference proteome</keyword>
<sequence length="214" mass="23656">MKVVAFNGSPNPRGNTFQALGLVLEELESQGIETQIVQVGSQMIRGCTACNQCLKNRDEKCVLPNDPVNDWIQLIKEADGLLLGSPVHYAALGATMKAFLDRAFYVAGMNRSLFRHKVGAALVTVRRSGGLPAFQQLNSYLLYSEMLIPTSNYWNVIHGARPGEVHEDAEGVQIMQVLGQNMAWLLKLKDHGNTVIEPPPLARKVMTNFVRPLE</sequence>
<dbReference type="AlphaFoldDB" id="A0AA45WX15"/>
<accession>A0AA45WX15</accession>
<name>A0AA45WX15_9CLOT</name>
<keyword evidence="2" id="KW-0288">FMN</keyword>
<organism evidence="4 5">
    <name type="scientific">Anoxynatronum buryatiense</name>
    <dbReference type="NCBI Taxonomy" id="489973"/>
    <lineage>
        <taxon>Bacteria</taxon>
        <taxon>Bacillati</taxon>
        <taxon>Bacillota</taxon>
        <taxon>Clostridia</taxon>
        <taxon>Eubacteriales</taxon>
        <taxon>Clostridiaceae</taxon>
        <taxon>Anoxynatronum</taxon>
    </lineage>
</organism>
<dbReference type="SUPFAM" id="SSF52218">
    <property type="entry name" value="Flavoproteins"/>
    <property type="match status" value="1"/>
</dbReference>
<gene>
    <name evidence="4" type="ORF">SAMN06296020_10959</name>
</gene>
<protein>
    <submittedName>
        <fullName evidence="4">Multimeric flavodoxin WrbA</fullName>
    </submittedName>
</protein>
<evidence type="ECO:0000256" key="1">
    <source>
        <dbReference type="ARBA" id="ARBA00022630"/>
    </source>
</evidence>
<proteinExistence type="predicted"/>
<evidence type="ECO:0000313" key="4">
    <source>
        <dbReference type="EMBL" id="SMP61466.1"/>
    </source>
</evidence>
<dbReference type="RefSeq" id="WP_283409715.1">
    <property type="nucleotide sequence ID" value="NZ_FXUF01000009.1"/>
</dbReference>
<dbReference type="Pfam" id="PF03358">
    <property type="entry name" value="FMN_red"/>
    <property type="match status" value="1"/>
</dbReference>